<dbReference type="Gene3D" id="3.40.220.10">
    <property type="entry name" value="Leucine Aminopeptidase, subunit E, domain 1"/>
    <property type="match status" value="1"/>
</dbReference>
<comment type="similarity">
    <text evidence="2">Belongs to the peptidase M17 family.</text>
</comment>
<dbReference type="InterPro" id="IPR008283">
    <property type="entry name" value="Peptidase_M17_N"/>
</dbReference>
<comment type="catalytic activity">
    <reaction evidence="1">
        <text>Release of an N-terminal amino acid, Xaa-|-Yaa-, in which Xaa is preferably Leu, but may be other amino acids including Pro although not Arg or Lys, and Yaa may be Pro. Amino acid amides and methyl esters are also readily hydrolyzed, but rates on arylamides are exceedingly low.</text>
        <dbReference type="EC" id="3.4.11.1"/>
    </reaction>
</comment>
<evidence type="ECO:0000256" key="6">
    <source>
        <dbReference type="ARBA" id="ARBA00022801"/>
    </source>
</evidence>
<dbReference type="AlphaFoldDB" id="A0A3B0UZG2"/>
<proteinExistence type="inferred from homology"/>
<evidence type="ECO:0000313" key="8">
    <source>
        <dbReference type="EMBL" id="VAW36578.1"/>
    </source>
</evidence>
<feature type="domain" description="Cytosol aminopeptidase" evidence="7">
    <location>
        <begin position="355"/>
        <end position="362"/>
    </location>
</feature>
<reference evidence="8" key="1">
    <citation type="submission" date="2018-06" db="EMBL/GenBank/DDBJ databases">
        <authorList>
            <person name="Zhirakovskaya E."/>
        </authorList>
    </citation>
    <scope>NUCLEOTIDE SEQUENCE</scope>
</reference>
<dbReference type="EC" id="3.4.11.1" evidence="3"/>
<dbReference type="InterPro" id="IPR000819">
    <property type="entry name" value="Peptidase_M17_C"/>
</dbReference>
<dbReference type="CDD" id="cd00433">
    <property type="entry name" value="Peptidase_M17"/>
    <property type="match status" value="1"/>
</dbReference>
<dbReference type="InterPro" id="IPR023042">
    <property type="entry name" value="Peptidase_M17_leu_NH2_pept"/>
</dbReference>
<dbReference type="PROSITE" id="PS00631">
    <property type="entry name" value="CYTOSOL_AP"/>
    <property type="match status" value="1"/>
</dbReference>
<evidence type="ECO:0000256" key="3">
    <source>
        <dbReference type="ARBA" id="ARBA00012565"/>
    </source>
</evidence>
<protein>
    <recommendedName>
        <fullName evidence="3">leucyl aminopeptidase</fullName>
        <ecNumber evidence="3">3.4.11.1</ecNumber>
    </recommendedName>
</protein>
<dbReference type="NCBIfam" id="NF002073">
    <property type="entry name" value="PRK00913.1-2"/>
    <property type="match status" value="1"/>
</dbReference>
<sequence>MMKLTVKKPDGEAVDLLVYFVMESSGKMPACQSVPVRKALKQAWKAGDFSGRAGQVFLFYPAAAVGSRGAALRAGRVLVVGLGGPEEERAGRREQLRLAGGTAAGQAGKLQAAVMLAVLPGSTGLDADEAAECLCEGLILGNYRFARYKHKKTDREDEQPGQVEQFILHDGGLPHAAVRRGMDRGCRAARAACTARDMANEPGSSWTPDRFAGFGRELARGSDLKCTVLGKAAMEKLGMGGILAVNQGSVLPPQLVILEYRTGKKNPTLMLVGKGLTFDSGGISLKPAAGMEAMKYDMCGGAAVFTAMQAVAEERPAGINLVALVPATENMCGARAVKPGDIITHYNGKTTEVVNTDAEGRLILADALAYGIDRFKPDAVIDLATLTGAVIIGLGHHRTGLLANNDGLANRLILAGELCGEPLWRLPLDKEYAKQLKSEIADLKNVGGRPAGTITAAAYLQEFVGDTAWAHLDIAGTAWEFTKKSYVPEKGPSGVSTRTLLSLIRNW</sequence>
<dbReference type="PRINTS" id="PR00481">
    <property type="entry name" value="LAMNOPPTDASE"/>
</dbReference>
<dbReference type="Pfam" id="PF02789">
    <property type="entry name" value="Peptidase_M17_N"/>
    <property type="match status" value="1"/>
</dbReference>
<keyword evidence="5" id="KW-0645">Protease</keyword>
<dbReference type="SUPFAM" id="SSF53187">
    <property type="entry name" value="Zn-dependent exopeptidases"/>
    <property type="match status" value="1"/>
</dbReference>
<dbReference type="EMBL" id="UOEY01000025">
    <property type="protein sequence ID" value="VAW36578.1"/>
    <property type="molecule type" value="Genomic_DNA"/>
</dbReference>
<dbReference type="NCBIfam" id="NF002074">
    <property type="entry name" value="PRK00913.1-4"/>
    <property type="match status" value="1"/>
</dbReference>
<dbReference type="GO" id="GO:0005737">
    <property type="term" value="C:cytoplasm"/>
    <property type="evidence" value="ECO:0007669"/>
    <property type="project" value="InterPro"/>
</dbReference>
<dbReference type="GO" id="GO:0006508">
    <property type="term" value="P:proteolysis"/>
    <property type="evidence" value="ECO:0007669"/>
    <property type="project" value="UniProtKB-KW"/>
</dbReference>
<dbReference type="PANTHER" id="PTHR11963:SF23">
    <property type="entry name" value="CYTOSOL AMINOPEPTIDASE"/>
    <property type="match status" value="1"/>
</dbReference>
<evidence type="ECO:0000256" key="5">
    <source>
        <dbReference type="ARBA" id="ARBA00022670"/>
    </source>
</evidence>
<evidence type="ECO:0000259" key="7">
    <source>
        <dbReference type="PROSITE" id="PS00631"/>
    </source>
</evidence>
<evidence type="ECO:0000256" key="1">
    <source>
        <dbReference type="ARBA" id="ARBA00000135"/>
    </source>
</evidence>
<dbReference type="GO" id="GO:0070006">
    <property type="term" value="F:metalloaminopeptidase activity"/>
    <property type="evidence" value="ECO:0007669"/>
    <property type="project" value="InterPro"/>
</dbReference>
<accession>A0A3B0UZG2</accession>
<dbReference type="HAMAP" id="MF_00181">
    <property type="entry name" value="Cytosol_peptidase_M17"/>
    <property type="match status" value="1"/>
</dbReference>
<dbReference type="PANTHER" id="PTHR11963">
    <property type="entry name" value="LEUCINE AMINOPEPTIDASE-RELATED"/>
    <property type="match status" value="1"/>
</dbReference>
<dbReference type="SUPFAM" id="SSF52949">
    <property type="entry name" value="Macro domain-like"/>
    <property type="match status" value="1"/>
</dbReference>
<keyword evidence="4 8" id="KW-0031">Aminopeptidase</keyword>
<dbReference type="InterPro" id="IPR043472">
    <property type="entry name" value="Macro_dom-like"/>
</dbReference>
<dbReference type="GO" id="GO:0030145">
    <property type="term" value="F:manganese ion binding"/>
    <property type="evidence" value="ECO:0007669"/>
    <property type="project" value="InterPro"/>
</dbReference>
<dbReference type="Pfam" id="PF00883">
    <property type="entry name" value="Peptidase_M17"/>
    <property type="match status" value="1"/>
</dbReference>
<dbReference type="Gene3D" id="3.40.630.10">
    <property type="entry name" value="Zn peptidases"/>
    <property type="match status" value="1"/>
</dbReference>
<keyword evidence="6 8" id="KW-0378">Hydrolase</keyword>
<evidence type="ECO:0000256" key="2">
    <source>
        <dbReference type="ARBA" id="ARBA00009528"/>
    </source>
</evidence>
<gene>
    <name evidence="8" type="ORF">MNBD_DELTA04-1088</name>
</gene>
<evidence type="ECO:0000256" key="4">
    <source>
        <dbReference type="ARBA" id="ARBA00022438"/>
    </source>
</evidence>
<name>A0A3B0UZG2_9ZZZZ</name>
<organism evidence="8">
    <name type="scientific">hydrothermal vent metagenome</name>
    <dbReference type="NCBI Taxonomy" id="652676"/>
    <lineage>
        <taxon>unclassified sequences</taxon>
        <taxon>metagenomes</taxon>
        <taxon>ecological metagenomes</taxon>
    </lineage>
</organism>
<dbReference type="InterPro" id="IPR011356">
    <property type="entry name" value="Leucine_aapep/pepB"/>
</dbReference>